<evidence type="ECO:0000313" key="7">
    <source>
        <dbReference type="Proteomes" id="UP000024404"/>
    </source>
</evidence>
<sequence>MPDTDFIMKCRGLPWSCTEDDLREFFGEAARSITQIKLTKDHDGRASGEGFVVFSNREDYDFALTKDKKYIGKRYVELQQVSSMESDYDDSDRRYGGSVAADPNLPGRETCIVRLGGLPYGCTKEEIVRFFEPLEIADRGIVMTYDRYSGKPKGEAFVAFTDDDSASKALAKNKEYIQHRYVDIYPSSYGEMLRSLDGGPDPYGGGGRGWERDRRPRGLPYDRPGADRGYRDPRMHRNGLFIFKFLERSAKSEYSGPYWKIWEFLGSQRPWKIFGNLLSYGSVLGIKCECERGVAEVWADRYGGGGDGYDDGYGGGRGGGGPMRRGWRDEPPMGGHRGYSPPRRRYTTPPPEYCIRMRGLPYRATERDIIDFFQPLRPASIDVLYEYGTDRPSGEAIVEFRNRGDFDAAMQRNRNYMGI</sequence>
<evidence type="ECO:0000259" key="5">
    <source>
        <dbReference type="PROSITE" id="PS50102"/>
    </source>
</evidence>
<evidence type="ECO:0000256" key="3">
    <source>
        <dbReference type="PROSITE-ProRule" id="PRU00176"/>
    </source>
</evidence>
<evidence type="ECO:0000256" key="4">
    <source>
        <dbReference type="SAM" id="MobiDB-lite"/>
    </source>
</evidence>
<evidence type="ECO:0000313" key="6">
    <source>
        <dbReference type="EnsemblMetazoa" id="OVOC1141.1"/>
    </source>
</evidence>
<reference evidence="6" key="2">
    <citation type="submission" date="2022-06" db="UniProtKB">
        <authorList>
            <consortium name="EnsemblMetazoa"/>
        </authorList>
    </citation>
    <scope>IDENTIFICATION</scope>
</reference>
<dbReference type="SUPFAM" id="SSF54928">
    <property type="entry name" value="RNA-binding domain, RBD"/>
    <property type="match status" value="3"/>
</dbReference>
<reference evidence="7" key="1">
    <citation type="submission" date="2013-10" db="EMBL/GenBank/DDBJ databases">
        <title>Genome sequencing of Onchocerca volvulus.</title>
        <authorList>
            <person name="Cotton J."/>
            <person name="Tsai J."/>
            <person name="Stanley E."/>
            <person name="Tracey A."/>
            <person name="Holroyd N."/>
            <person name="Lustigman S."/>
            <person name="Berriman M."/>
        </authorList>
    </citation>
    <scope>NUCLEOTIDE SEQUENCE</scope>
</reference>
<dbReference type="Proteomes" id="UP000024404">
    <property type="component" value="Unassembled WGS sequence"/>
</dbReference>
<feature type="region of interest" description="Disordered" evidence="4">
    <location>
        <begin position="203"/>
        <end position="228"/>
    </location>
</feature>
<dbReference type="AlphaFoldDB" id="A0A8R1TL60"/>
<evidence type="ECO:0000256" key="1">
    <source>
        <dbReference type="ARBA" id="ARBA00022737"/>
    </source>
</evidence>
<keyword evidence="7" id="KW-1185">Reference proteome</keyword>
<keyword evidence="2 3" id="KW-0694">RNA-binding</keyword>
<dbReference type="InterPro" id="IPR050666">
    <property type="entry name" value="ESRP"/>
</dbReference>
<feature type="compositionally biased region" description="Gly residues" evidence="4">
    <location>
        <begin position="313"/>
        <end position="323"/>
    </location>
</feature>
<protein>
    <recommendedName>
        <fullName evidence="5">RRM domain-containing protein</fullName>
    </recommendedName>
</protein>
<organism evidence="6 7">
    <name type="scientific">Onchocerca volvulus</name>
    <dbReference type="NCBI Taxonomy" id="6282"/>
    <lineage>
        <taxon>Eukaryota</taxon>
        <taxon>Metazoa</taxon>
        <taxon>Ecdysozoa</taxon>
        <taxon>Nematoda</taxon>
        <taxon>Chromadorea</taxon>
        <taxon>Rhabditida</taxon>
        <taxon>Spirurina</taxon>
        <taxon>Spiruromorpha</taxon>
        <taxon>Filarioidea</taxon>
        <taxon>Onchocercidae</taxon>
        <taxon>Onchocerca</taxon>
    </lineage>
</organism>
<dbReference type="PANTHER" id="PTHR13976">
    <property type="entry name" value="HETEROGENEOUS NUCLEAR RIBONUCLEOPROTEIN-RELATED"/>
    <property type="match status" value="1"/>
</dbReference>
<feature type="region of interest" description="Disordered" evidence="4">
    <location>
        <begin position="313"/>
        <end position="343"/>
    </location>
</feature>
<dbReference type="InterPro" id="IPR035979">
    <property type="entry name" value="RBD_domain_sf"/>
</dbReference>
<dbReference type="InterPro" id="IPR012677">
    <property type="entry name" value="Nucleotide-bd_a/b_plait_sf"/>
</dbReference>
<dbReference type="PROSITE" id="PS50102">
    <property type="entry name" value="RRM"/>
    <property type="match status" value="2"/>
</dbReference>
<dbReference type="CDD" id="cd12254">
    <property type="entry name" value="RRM_hnRNPH_ESRPs_RBM12_like"/>
    <property type="match status" value="1"/>
</dbReference>
<accession>A0A8R1TL60</accession>
<name>A0A8R1TL60_ONCVO</name>
<dbReference type="GO" id="GO:0003723">
    <property type="term" value="F:RNA binding"/>
    <property type="evidence" value="ECO:0007669"/>
    <property type="project" value="UniProtKB-UniRule"/>
</dbReference>
<proteinExistence type="predicted"/>
<evidence type="ECO:0000256" key="2">
    <source>
        <dbReference type="ARBA" id="ARBA00022884"/>
    </source>
</evidence>
<dbReference type="EMBL" id="CMVM020000024">
    <property type="status" value="NOT_ANNOTATED_CDS"/>
    <property type="molecule type" value="Genomic_DNA"/>
</dbReference>
<feature type="domain" description="RRM" evidence="5">
    <location>
        <begin position="6"/>
        <end position="83"/>
    </location>
</feature>
<dbReference type="Pfam" id="PF00076">
    <property type="entry name" value="RRM_1"/>
    <property type="match status" value="3"/>
</dbReference>
<dbReference type="InterPro" id="IPR000504">
    <property type="entry name" value="RRM_dom"/>
</dbReference>
<feature type="domain" description="RRM" evidence="5">
    <location>
        <begin position="111"/>
        <end position="189"/>
    </location>
</feature>
<dbReference type="Gene3D" id="3.30.70.330">
    <property type="match status" value="3"/>
</dbReference>
<dbReference type="SMART" id="SM00360">
    <property type="entry name" value="RRM"/>
    <property type="match status" value="3"/>
</dbReference>
<keyword evidence="1" id="KW-0677">Repeat</keyword>
<dbReference type="OMA" id="PEYCIRM"/>
<dbReference type="EnsemblMetazoa" id="OVOC1141.1">
    <property type="protein sequence ID" value="OVOC1141.1"/>
    <property type="gene ID" value="WBGene00237950"/>
</dbReference>